<comment type="caution">
    <text evidence="4">The sequence shown here is derived from an EMBL/GenBank/DDBJ whole genome shotgun (WGS) entry which is preliminary data.</text>
</comment>
<proteinExistence type="predicted"/>
<feature type="region of interest" description="Disordered" evidence="1">
    <location>
        <begin position="256"/>
        <end position="280"/>
    </location>
</feature>
<evidence type="ECO:0000259" key="3">
    <source>
        <dbReference type="Pfam" id="PF00326"/>
    </source>
</evidence>
<dbReference type="GO" id="GO:0008236">
    <property type="term" value="F:serine-type peptidase activity"/>
    <property type="evidence" value="ECO:0007669"/>
    <property type="project" value="InterPro"/>
</dbReference>
<dbReference type="InterPro" id="IPR011659">
    <property type="entry name" value="WD40"/>
</dbReference>
<reference evidence="4 5" key="1">
    <citation type="journal article" date="2019" name="Environ. Microbiol.">
        <title>Species interactions and distinct microbial communities in high Arctic permafrost affected cryosols are associated with the CH4 and CO2 gas fluxes.</title>
        <authorList>
            <person name="Altshuler I."/>
            <person name="Hamel J."/>
            <person name="Turney S."/>
            <person name="Magnuson E."/>
            <person name="Levesque R."/>
            <person name="Greer C."/>
            <person name="Whyte L.G."/>
        </authorList>
    </citation>
    <scope>NUCLEOTIDE SEQUENCE [LARGE SCALE GENOMIC DNA]</scope>
    <source>
        <strain evidence="4 5">E6.1</strain>
    </source>
</reference>
<feature type="compositionally biased region" description="Basic and acidic residues" evidence="1">
    <location>
        <begin position="757"/>
        <end position="770"/>
    </location>
</feature>
<keyword evidence="5" id="KW-1185">Reference proteome</keyword>
<dbReference type="SUPFAM" id="SSF53474">
    <property type="entry name" value="alpha/beta-Hydrolases"/>
    <property type="match status" value="1"/>
</dbReference>
<evidence type="ECO:0000313" key="5">
    <source>
        <dbReference type="Proteomes" id="UP000319931"/>
    </source>
</evidence>
<dbReference type="EMBL" id="RCZC01000010">
    <property type="protein sequence ID" value="TPG48044.1"/>
    <property type="molecule type" value="Genomic_DNA"/>
</dbReference>
<evidence type="ECO:0000256" key="1">
    <source>
        <dbReference type="SAM" id="MobiDB-lite"/>
    </source>
</evidence>
<dbReference type="Pfam" id="PF00326">
    <property type="entry name" value="Peptidase_S9"/>
    <property type="match status" value="1"/>
</dbReference>
<dbReference type="Gene3D" id="3.40.50.1820">
    <property type="entry name" value="alpha/beta hydrolase"/>
    <property type="match status" value="1"/>
</dbReference>
<gene>
    <name evidence="4" type="ORF">EAH76_21750</name>
</gene>
<dbReference type="InterPro" id="IPR053536">
    <property type="entry name" value="Lasso_peptide_isopeptidase"/>
</dbReference>
<dbReference type="InterPro" id="IPR029058">
    <property type="entry name" value="AB_hydrolase_fold"/>
</dbReference>
<dbReference type="GO" id="GO:0006508">
    <property type="term" value="P:proteolysis"/>
    <property type="evidence" value="ECO:0007669"/>
    <property type="project" value="InterPro"/>
</dbReference>
<feature type="chain" id="PRO_5021229973" evidence="2">
    <location>
        <begin position="24"/>
        <end position="770"/>
    </location>
</feature>
<sequence length="770" mass="85137">MTRRLLGSVAALVALIWSASASAVAPDCRDLVPPAVLEHAKRDITASDLVVLRDIGQAAPEEAESPIAVSPDGNLIAFQLRRAVPAANAYCLGMFVVRVNAAGGVTMVDQGGSFMLDRLPMAGRRTASLSSGYPAAIRPKWSPDGLWIAYLRRDDDVTQLWRAKVDGSLTERVSHAISDVTYFAWSGDGRAFVYATHPGIAQARASLAKEALSGFHYDERFYPSASPLPLALDQGPLAIDVADLATGRVRGATAAERQLITPDRHGDDPPGAELTAQSSDGQMAWTAPRSSLPVAKHLWVRNSAGQTVRCASILCTGRLTNVWWTQSGGALLYARREGWALAQTGVYRWEPGQPPRQLMLTDDVLVGCEIAGNALACAIEGSTTPRHIERIDAMTGQRTMLFDPNPEFARLRLGAIERLHWRNRLGFETLGDLVLPPDYRRGTRLPLIVVQYSTRGFLRGGTGHDYPIQLFAARGYAVLSFQRPKDYGELTGTQDIKTFFRADMRDFADRWSVLSSLERGVQLLVDRGVVDPRRVGLTGLSDGAVTVQFALLHSHMFAAAAASSCCLDRDAMVWPTRAMADLYRSAGYPSLRSPAPGFAKGYFVSASAGHLDTPLLIQASDHEYLAGLYAVTALREARKPVDLYVYPDEYHLKWQPAHRLATYQRGLQWFDFWLRDREDPNPIDTEQYERWSAWKAQRGMSPTRLTIRTHVTSVEPRLRHPQVRAVAGSDHRKVARARARRSRSLIDRGFRWRQAPRRGDARAADPDRGR</sequence>
<dbReference type="InterPro" id="IPR001375">
    <property type="entry name" value="Peptidase_S9_cat"/>
</dbReference>
<dbReference type="AlphaFoldDB" id="A0A502FFA4"/>
<feature type="signal peptide" evidence="2">
    <location>
        <begin position="1"/>
        <end position="23"/>
    </location>
</feature>
<evidence type="ECO:0000313" key="4">
    <source>
        <dbReference type="EMBL" id="TPG48044.1"/>
    </source>
</evidence>
<dbReference type="Proteomes" id="UP000319931">
    <property type="component" value="Unassembled WGS sequence"/>
</dbReference>
<evidence type="ECO:0000256" key="2">
    <source>
        <dbReference type="SAM" id="SignalP"/>
    </source>
</evidence>
<dbReference type="Pfam" id="PF07676">
    <property type="entry name" value="PD40"/>
    <property type="match status" value="1"/>
</dbReference>
<dbReference type="OrthoDB" id="100212at2"/>
<dbReference type="Gene3D" id="2.120.10.30">
    <property type="entry name" value="TolB, C-terminal domain"/>
    <property type="match status" value="1"/>
</dbReference>
<keyword evidence="2" id="KW-0732">Signal</keyword>
<dbReference type="InterPro" id="IPR011042">
    <property type="entry name" value="6-blade_b-propeller_TolB-like"/>
</dbReference>
<protein>
    <submittedName>
        <fullName evidence="4">Atxe2 family lasso peptide isopeptidase</fullName>
    </submittedName>
</protein>
<dbReference type="SUPFAM" id="SSF82171">
    <property type="entry name" value="DPP6 N-terminal domain-like"/>
    <property type="match status" value="1"/>
</dbReference>
<accession>A0A502FFA4</accession>
<dbReference type="NCBIfam" id="NF033523">
    <property type="entry name" value="lasso_peptidase"/>
    <property type="match status" value="1"/>
</dbReference>
<feature type="domain" description="Peptidase S9 prolyl oligopeptidase catalytic" evidence="3">
    <location>
        <begin position="519"/>
        <end position="675"/>
    </location>
</feature>
<name>A0A502FFA4_9SPHN</name>
<feature type="region of interest" description="Disordered" evidence="1">
    <location>
        <begin position="747"/>
        <end position="770"/>
    </location>
</feature>
<organism evidence="4 5">
    <name type="scientific">Sphingomonas glacialis</name>
    <dbReference type="NCBI Taxonomy" id="658225"/>
    <lineage>
        <taxon>Bacteria</taxon>
        <taxon>Pseudomonadati</taxon>
        <taxon>Pseudomonadota</taxon>
        <taxon>Alphaproteobacteria</taxon>
        <taxon>Sphingomonadales</taxon>
        <taxon>Sphingomonadaceae</taxon>
        <taxon>Sphingomonas</taxon>
    </lineage>
</organism>